<dbReference type="InterPro" id="IPR032508">
    <property type="entry name" value="FecR_C"/>
</dbReference>
<dbReference type="Pfam" id="PF04773">
    <property type="entry name" value="FecR"/>
    <property type="match status" value="1"/>
</dbReference>
<dbReference type="GO" id="GO:0016989">
    <property type="term" value="F:sigma factor antagonist activity"/>
    <property type="evidence" value="ECO:0007669"/>
    <property type="project" value="TreeGrafter"/>
</dbReference>
<feature type="domain" description="FecR protein" evidence="2">
    <location>
        <begin position="67"/>
        <end position="159"/>
    </location>
</feature>
<dbReference type="Pfam" id="PF16344">
    <property type="entry name" value="FecR_C"/>
    <property type="match status" value="1"/>
</dbReference>
<feature type="compositionally biased region" description="Basic and acidic residues" evidence="1">
    <location>
        <begin position="17"/>
        <end position="27"/>
    </location>
</feature>
<protein>
    <submittedName>
        <fullName evidence="4">DUF4974 domain-containing protein</fullName>
    </submittedName>
</protein>
<evidence type="ECO:0000313" key="4">
    <source>
        <dbReference type="EMBL" id="MQU04188.1"/>
    </source>
</evidence>
<accession>A0A6L5HM53</accession>
<dbReference type="PIRSF" id="PIRSF018266">
    <property type="entry name" value="FecR"/>
    <property type="match status" value="1"/>
</dbReference>
<dbReference type="AlphaFoldDB" id="A0A6L5HM53"/>
<dbReference type="Gene3D" id="3.55.50.30">
    <property type="match status" value="1"/>
</dbReference>
<evidence type="ECO:0000256" key="1">
    <source>
        <dbReference type="SAM" id="MobiDB-lite"/>
    </source>
</evidence>
<reference evidence="4 5" key="1">
    <citation type="submission" date="2019-10" db="EMBL/GenBank/DDBJ databases">
        <title>Evaluation of single-gene subtyping targets for Pseudomonas.</title>
        <authorList>
            <person name="Reichler S.J."/>
            <person name="Orsi R.H."/>
            <person name="Wiedmann M."/>
            <person name="Martin N.H."/>
            <person name="Murphy S.I."/>
        </authorList>
    </citation>
    <scope>NUCLEOTIDE SEQUENCE [LARGE SCALE GENOMIC DNA]</scope>
    <source>
        <strain evidence="4 5">FSL R10-1637</strain>
    </source>
</reference>
<organism evidence="4 5">
    <name type="scientific">Pseudomonas helleri</name>
    <dbReference type="NCBI Taxonomy" id="1608996"/>
    <lineage>
        <taxon>Bacteria</taxon>
        <taxon>Pseudomonadati</taxon>
        <taxon>Pseudomonadota</taxon>
        <taxon>Gammaproteobacteria</taxon>
        <taxon>Pseudomonadales</taxon>
        <taxon>Pseudomonadaceae</taxon>
        <taxon>Pseudomonas</taxon>
    </lineage>
</organism>
<dbReference type="InterPro" id="IPR006860">
    <property type="entry name" value="FecR"/>
</dbReference>
<feature type="domain" description="Protein FecR C-terminal" evidence="3">
    <location>
        <begin position="203"/>
        <end position="262"/>
    </location>
</feature>
<comment type="caution">
    <text evidence="4">The sequence shown here is derived from an EMBL/GenBank/DDBJ whole genome shotgun (WGS) entry which is preliminary data.</text>
</comment>
<name>A0A6L5HM53_9PSED</name>
<dbReference type="PANTHER" id="PTHR30273:SF2">
    <property type="entry name" value="PROTEIN FECR"/>
    <property type="match status" value="1"/>
</dbReference>
<dbReference type="InterPro" id="IPR012373">
    <property type="entry name" value="Ferrdict_sens_TM"/>
</dbReference>
<feature type="region of interest" description="Disordered" evidence="1">
    <location>
        <begin position="1"/>
        <end position="40"/>
    </location>
</feature>
<proteinExistence type="predicted"/>
<evidence type="ECO:0000259" key="3">
    <source>
        <dbReference type="Pfam" id="PF16344"/>
    </source>
</evidence>
<evidence type="ECO:0000313" key="5">
    <source>
        <dbReference type="Proteomes" id="UP000478064"/>
    </source>
</evidence>
<evidence type="ECO:0000259" key="2">
    <source>
        <dbReference type="Pfam" id="PF04773"/>
    </source>
</evidence>
<dbReference type="RefSeq" id="WP_153372051.1">
    <property type="nucleotide sequence ID" value="NZ_WIVU01000001.1"/>
</dbReference>
<dbReference type="EMBL" id="WIVU01000001">
    <property type="protein sequence ID" value="MQU04188.1"/>
    <property type="molecule type" value="Genomic_DNA"/>
</dbReference>
<dbReference type="Gene3D" id="2.60.120.1440">
    <property type="match status" value="1"/>
</dbReference>
<gene>
    <name evidence="4" type="ORF">GHO27_00660</name>
</gene>
<dbReference type="Proteomes" id="UP000478064">
    <property type="component" value="Unassembled WGS sequence"/>
</dbReference>
<sequence length="282" mass="31245">MNTPSSPEQPLSAEDQTLARHREELRKRFPMPTPKPRKPRTPLVVGALVALVGAGLFWTDPSYRIEQYSSALGERRVLDLADGSRVVLDSGTQVEVSWHLRSRRVALNSGQALFDVSKTLWRPFQVDAGAARVTVLGTLFNVAREEHAVHVALVRGSVNVQSITDPAQQQRLSPGQQLAVLDGQLQPTRNADLPGVLAWQERKLVFSRTPLAQAIAQIQRYRQAPIRLEDPALAQLPISGVFNTDNVEDLLDLFPHILPLTMARDADGTLHITHKPAKKIIQ</sequence>
<dbReference type="PANTHER" id="PTHR30273">
    <property type="entry name" value="PERIPLASMIC SIGNAL SENSOR AND SIGMA FACTOR ACTIVATOR FECR-RELATED"/>
    <property type="match status" value="1"/>
</dbReference>